<dbReference type="KEGG" id="aprc:113874240"/>
<accession>A0A8B8MKY5</accession>
<evidence type="ECO:0000313" key="3">
    <source>
        <dbReference type="RefSeq" id="XP_027368272.1"/>
    </source>
</evidence>
<gene>
    <name evidence="3" type="primary">LOC113874240</name>
</gene>
<dbReference type="GeneID" id="113874240"/>
<dbReference type="Proteomes" id="UP000694853">
    <property type="component" value="Unplaced"/>
</dbReference>
<feature type="region of interest" description="Disordered" evidence="1">
    <location>
        <begin position="179"/>
        <end position="199"/>
    </location>
</feature>
<sequence length="216" mass="25257">MARRVRDDVMETLLGRVVDILERQNEPVLNRGLSEFCKNKPSQFRGVFNPDGAQLWIEELEKIYEAMVCTEEEKVTYAAFMLVGEAEYWWRITRQQLETEGIMMSVGEYAAKFDELSKYCPYFAQADDRSRCSKFESELRPDIKQAISCQQVQHFPTLVDRCRIYENDTKACQTLLKQSGPHRPAHSFGSKGNEVQERRKPYFTPTRSYWSEPIKS</sequence>
<dbReference type="RefSeq" id="XP_027368272.1">
    <property type="nucleotide sequence ID" value="XM_027512471.1"/>
</dbReference>
<name>A0A8B8MKY5_ABRPR</name>
<evidence type="ECO:0000313" key="2">
    <source>
        <dbReference type="Proteomes" id="UP000694853"/>
    </source>
</evidence>
<dbReference type="OrthoDB" id="1435433at2759"/>
<dbReference type="AlphaFoldDB" id="A0A8B8MKY5"/>
<keyword evidence="2" id="KW-1185">Reference proteome</keyword>
<reference evidence="2" key="1">
    <citation type="journal article" date="2019" name="Toxins">
        <title>Detection of Abrin-Like and Prepropulchellin-Like Toxin Genes and Transcripts Using Whole Genome Sequencing and Full-Length Transcript Sequencing of Abrus precatorius.</title>
        <authorList>
            <person name="Hovde B.T."/>
            <person name="Daligault H.E."/>
            <person name="Hanschen E.R."/>
            <person name="Kunde Y.A."/>
            <person name="Johnson M.B."/>
            <person name="Starkenburg S.R."/>
            <person name="Johnson S.L."/>
        </authorList>
    </citation>
    <scope>NUCLEOTIDE SEQUENCE [LARGE SCALE GENOMIC DNA]</scope>
</reference>
<protein>
    <submittedName>
        <fullName evidence="3">Uncharacterized protein LOC113874240</fullName>
    </submittedName>
</protein>
<evidence type="ECO:0000256" key="1">
    <source>
        <dbReference type="SAM" id="MobiDB-lite"/>
    </source>
</evidence>
<reference evidence="3" key="2">
    <citation type="submission" date="2025-08" db="UniProtKB">
        <authorList>
            <consortium name="RefSeq"/>
        </authorList>
    </citation>
    <scope>IDENTIFICATION</scope>
    <source>
        <tissue evidence="3">Young leaves</tissue>
    </source>
</reference>
<organism evidence="2 3">
    <name type="scientific">Abrus precatorius</name>
    <name type="common">Indian licorice</name>
    <name type="synonym">Glycine abrus</name>
    <dbReference type="NCBI Taxonomy" id="3816"/>
    <lineage>
        <taxon>Eukaryota</taxon>
        <taxon>Viridiplantae</taxon>
        <taxon>Streptophyta</taxon>
        <taxon>Embryophyta</taxon>
        <taxon>Tracheophyta</taxon>
        <taxon>Spermatophyta</taxon>
        <taxon>Magnoliopsida</taxon>
        <taxon>eudicotyledons</taxon>
        <taxon>Gunneridae</taxon>
        <taxon>Pentapetalae</taxon>
        <taxon>rosids</taxon>
        <taxon>fabids</taxon>
        <taxon>Fabales</taxon>
        <taxon>Fabaceae</taxon>
        <taxon>Papilionoideae</taxon>
        <taxon>50 kb inversion clade</taxon>
        <taxon>NPAAA clade</taxon>
        <taxon>indigoferoid/millettioid clade</taxon>
        <taxon>Abreae</taxon>
        <taxon>Abrus</taxon>
    </lineage>
</organism>
<proteinExistence type="predicted"/>